<dbReference type="InterPro" id="IPR036607">
    <property type="entry name" value="PRKCSH"/>
</dbReference>
<evidence type="ECO:0000313" key="9">
    <source>
        <dbReference type="Proteomes" id="UP001162060"/>
    </source>
</evidence>
<dbReference type="Pfam" id="PF12999">
    <property type="entry name" value="PRKCSH-like"/>
    <property type="match status" value="1"/>
</dbReference>
<dbReference type="PANTHER" id="PTHR12630:SF1">
    <property type="entry name" value="GLUCOSIDASE 2 SUBUNIT BETA"/>
    <property type="match status" value="1"/>
</dbReference>
<dbReference type="InterPro" id="IPR028146">
    <property type="entry name" value="PRKCSH_N"/>
</dbReference>
<dbReference type="InterPro" id="IPR009011">
    <property type="entry name" value="Man6P_isomerase_rcpt-bd_dom_sf"/>
</dbReference>
<dbReference type="PANTHER" id="PTHR12630">
    <property type="entry name" value="N-LINKED OLIGOSACCHARIDE PROCESSING"/>
    <property type="match status" value="1"/>
</dbReference>
<keyword evidence="4" id="KW-1015">Disulfide bond</keyword>
<evidence type="ECO:0000256" key="3">
    <source>
        <dbReference type="ARBA" id="ARBA00022824"/>
    </source>
</evidence>
<dbReference type="EMBL" id="CAKLBY020000028">
    <property type="protein sequence ID" value="CAK7903927.1"/>
    <property type="molecule type" value="Genomic_DNA"/>
</dbReference>
<name>A0AAV1T8E4_9STRA</name>
<proteinExistence type="predicted"/>
<comment type="caution">
    <text evidence="8">The sequence shown here is derived from an EMBL/GenBank/DDBJ whole genome shotgun (WGS) entry which is preliminary data.</text>
</comment>
<evidence type="ECO:0000256" key="6">
    <source>
        <dbReference type="SAM" id="SignalP"/>
    </source>
</evidence>
<evidence type="ECO:0000256" key="1">
    <source>
        <dbReference type="ARBA" id="ARBA00022387"/>
    </source>
</evidence>
<dbReference type="Gene3D" id="2.70.130.10">
    <property type="entry name" value="Mannose-6-phosphate receptor binding domain"/>
    <property type="match status" value="1"/>
</dbReference>
<evidence type="ECO:0000313" key="8">
    <source>
        <dbReference type="EMBL" id="CAK7903927.1"/>
    </source>
</evidence>
<sequence length="472" mass="53981">MAWRTSKRPALVHLLAAVVPVACSLVLSLQVPSVAASRYNYNGVKRSGLVDVVDEDEDEEELEKGWDFMDDDAILGLDERHSDTIGANAMKTDVMCVDSLPYDRVDDDYCDCIDGSDEPNTSACSYVLLSSEKAPFGREFRCKSDDKLVSMTCVDDGVCDCCDGSDEDEGMCSDTCQKEWQMRLKTLDERMEAVQEGFKYRKLYLQDAMDKVEQLTDDHKRLVDAYQTGKYAYEDTQRRAQHDPALRQELEYSFNVLRRVQYITYVQSRVVDPGTFLTADWKPAFVKLVGRCFSYTVDEKALKGGTPNVIPRTYEVVLCPFQNISQAEPSYVQWMKEERRTKGVAAAVDESEKEEEDGNPRPIILGIWNEWQDTVGFTHVQSYNHGEHCNNGKERQTRVELSCGATNRVVSVEEREMCVYEIRFETPAACDELEESALLEEINRLKRFPRDQRRQDEAAAKVNRRPDDHEEL</sequence>
<dbReference type="InterPro" id="IPR039794">
    <property type="entry name" value="Gtb1-like"/>
</dbReference>
<dbReference type="PROSITE" id="PS51914">
    <property type="entry name" value="MRH"/>
    <property type="match status" value="1"/>
</dbReference>
<accession>A0AAV1T8E4</accession>
<dbReference type="SUPFAM" id="SSF50911">
    <property type="entry name" value="Mannose 6-phosphate receptor domain"/>
    <property type="match status" value="1"/>
</dbReference>
<dbReference type="GO" id="GO:0006491">
    <property type="term" value="P:N-glycan processing"/>
    <property type="evidence" value="ECO:0007669"/>
    <property type="project" value="TreeGrafter"/>
</dbReference>
<reference evidence="8" key="1">
    <citation type="submission" date="2024-01" db="EMBL/GenBank/DDBJ databases">
        <authorList>
            <person name="Webb A."/>
        </authorList>
    </citation>
    <scope>NUCLEOTIDE SEQUENCE</scope>
    <source>
        <strain evidence="8">Pm1</strain>
    </source>
</reference>
<evidence type="ECO:0000256" key="2">
    <source>
        <dbReference type="ARBA" id="ARBA00022729"/>
    </source>
</evidence>
<feature type="domain" description="MRH" evidence="7">
    <location>
        <begin position="290"/>
        <end position="432"/>
    </location>
</feature>
<evidence type="ECO:0000259" key="7">
    <source>
        <dbReference type="PROSITE" id="PS51914"/>
    </source>
</evidence>
<organism evidence="8 9">
    <name type="scientific">Peronospora matthiolae</name>
    <dbReference type="NCBI Taxonomy" id="2874970"/>
    <lineage>
        <taxon>Eukaryota</taxon>
        <taxon>Sar</taxon>
        <taxon>Stramenopiles</taxon>
        <taxon>Oomycota</taxon>
        <taxon>Peronosporomycetes</taxon>
        <taxon>Peronosporales</taxon>
        <taxon>Peronosporaceae</taxon>
        <taxon>Peronospora</taxon>
    </lineage>
</organism>
<evidence type="ECO:0000256" key="5">
    <source>
        <dbReference type="SAM" id="MobiDB-lite"/>
    </source>
</evidence>
<feature type="region of interest" description="Disordered" evidence="5">
    <location>
        <begin position="449"/>
        <end position="472"/>
    </location>
</feature>
<dbReference type="InterPro" id="IPR044865">
    <property type="entry name" value="MRH_dom"/>
</dbReference>
<dbReference type="GO" id="GO:0017177">
    <property type="term" value="C:glucosidase II complex"/>
    <property type="evidence" value="ECO:0007669"/>
    <property type="project" value="TreeGrafter"/>
</dbReference>
<dbReference type="Pfam" id="PF13015">
    <property type="entry name" value="PRKCSH_1"/>
    <property type="match status" value="1"/>
</dbReference>
<gene>
    <name evidence="8" type="ORF">PM001_LOCUS2807</name>
</gene>
<keyword evidence="3" id="KW-0256">Endoplasmic reticulum</keyword>
<dbReference type="AlphaFoldDB" id="A0AAV1T8E4"/>
<feature type="signal peptide" evidence="6">
    <location>
        <begin position="1"/>
        <end position="36"/>
    </location>
</feature>
<keyword evidence="2 6" id="KW-0732">Signal</keyword>
<evidence type="ECO:0000256" key="4">
    <source>
        <dbReference type="ARBA" id="ARBA00023157"/>
    </source>
</evidence>
<feature type="chain" id="PRO_5043438384" description="Glucosidase 2 subunit beta" evidence="6">
    <location>
        <begin position="37"/>
        <end position="472"/>
    </location>
</feature>
<protein>
    <recommendedName>
        <fullName evidence="1">Glucosidase 2 subunit beta</fullName>
    </recommendedName>
</protein>
<dbReference type="Proteomes" id="UP001162060">
    <property type="component" value="Unassembled WGS sequence"/>
</dbReference>